<comment type="caution">
    <text evidence="3">The sequence shown here is derived from an EMBL/GenBank/DDBJ whole genome shotgun (WGS) entry which is preliminary data.</text>
</comment>
<proteinExistence type="predicted"/>
<name>A0ABD5IQP3_9BACL</name>
<dbReference type="EMBL" id="JARTLI010000002">
    <property type="protein sequence ID" value="MED5050595.1"/>
    <property type="molecule type" value="Genomic_DNA"/>
</dbReference>
<gene>
    <name evidence="3" type="ORF">P9850_01760</name>
</gene>
<sequence length="143" mass="16681">MEKNRIRSIRRQKDISGTKVAEILGISPQYYYDIEKGKRNLSAEMAAHLAEIFEVSTDYLLGRTNEPNKPESKLPELTKKDEQDIAKDLQRIMDSLESREGLMYDGEPMDEETKELIRISLENSMRIAKQLAKKKFTPKKYRK</sequence>
<dbReference type="SUPFAM" id="SSF47413">
    <property type="entry name" value="lambda repressor-like DNA-binding domains"/>
    <property type="match status" value="1"/>
</dbReference>
<dbReference type="InterPro" id="IPR010982">
    <property type="entry name" value="Lambda_DNA-bd_dom_sf"/>
</dbReference>
<evidence type="ECO:0000256" key="1">
    <source>
        <dbReference type="ARBA" id="ARBA00023125"/>
    </source>
</evidence>
<reference evidence="3 4" key="1">
    <citation type="submission" date="2023-03" db="EMBL/GenBank/DDBJ databases">
        <title>Bacillus Genome Sequencing.</title>
        <authorList>
            <person name="Dunlap C."/>
        </authorList>
    </citation>
    <scope>NUCLEOTIDE SEQUENCE [LARGE SCALE GENOMIC DNA]</scope>
    <source>
        <strain evidence="3 4">NRS-38</strain>
    </source>
</reference>
<dbReference type="PANTHER" id="PTHR46558:SF11">
    <property type="entry name" value="HTH-TYPE TRANSCRIPTIONAL REGULATOR XRE"/>
    <property type="match status" value="1"/>
</dbReference>
<dbReference type="SMART" id="SM00530">
    <property type="entry name" value="HTH_XRE"/>
    <property type="match status" value="1"/>
</dbReference>
<evidence type="ECO:0000313" key="4">
    <source>
        <dbReference type="Proteomes" id="UP001339962"/>
    </source>
</evidence>
<protein>
    <submittedName>
        <fullName evidence="3">Helix-turn-helix transcriptional regulator</fullName>
    </submittedName>
</protein>
<dbReference type="InterPro" id="IPR001387">
    <property type="entry name" value="Cro/C1-type_HTH"/>
</dbReference>
<dbReference type="GO" id="GO:0003677">
    <property type="term" value="F:DNA binding"/>
    <property type="evidence" value="ECO:0007669"/>
    <property type="project" value="UniProtKB-KW"/>
</dbReference>
<dbReference type="CDD" id="cd00093">
    <property type="entry name" value="HTH_XRE"/>
    <property type="match status" value="1"/>
</dbReference>
<feature type="domain" description="HTH cro/C1-type" evidence="2">
    <location>
        <begin position="6"/>
        <end position="60"/>
    </location>
</feature>
<dbReference type="Proteomes" id="UP001339962">
    <property type="component" value="Unassembled WGS sequence"/>
</dbReference>
<evidence type="ECO:0000313" key="3">
    <source>
        <dbReference type="EMBL" id="MED5050595.1"/>
    </source>
</evidence>
<keyword evidence="1" id="KW-0238">DNA-binding</keyword>
<dbReference type="Gene3D" id="1.10.260.40">
    <property type="entry name" value="lambda repressor-like DNA-binding domains"/>
    <property type="match status" value="1"/>
</dbReference>
<dbReference type="PANTHER" id="PTHR46558">
    <property type="entry name" value="TRACRIPTIONAL REGULATORY PROTEIN-RELATED-RELATED"/>
    <property type="match status" value="1"/>
</dbReference>
<evidence type="ECO:0000259" key="2">
    <source>
        <dbReference type="PROSITE" id="PS50943"/>
    </source>
</evidence>
<organism evidence="3 4">
    <name type="scientific">Anoxybacteroides rupiense</name>
    <dbReference type="NCBI Taxonomy" id="311460"/>
    <lineage>
        <taxon>Bacteria</taxon>
        <taxon>Bacillati</taxon>
        <taxon>Bacillota</taxon>
        <taxon>Bacilli</taxon>
        <taxon>Bacillales</taxon>
        <taxon>Anoxybacillaceae</taxon>
        <taxon>Anoxybacteroides</taxon>
    </lineage>
</organism>
<dbReference type="PROSITE" id="PS50943">
    <property type="entry name" value="HTH_CROC1"/>
    <property type="match status" value="1"/>
</dbReference>
<dbReference type="Pfam" id="PF01381">
    <property type="entry name" value="HTH_3"/>
    <property type="match status" value="1"/>
</dbReference>
<dbReference type="AlphaFoldDB" id="A0ABD5IQP3"/>
<dbReference type="RefSeq" id="WP_328216709.1">
    <property type="nucleotide sequence ID" value="NZ_JARTLI010000002.1"/>
</dbReference>
<accession>A0ABD5IQP3</accession>